<dbReference type="GO" id="GO:0004857">
    <property type="term" value="F:enzyme inhibitor activity"/>
    <property type="evidence" value="ECO:0007669"/>
    <property type="project" value="InterPro"/>
</dbReference>
<dbReference type="PANTHER" id="PTHR35357">
    <property type="entry name" value="OS02G0537100 PROTEIN"/>
    <property type="match status" value="1"/>
</dbReference>
<evidence type="ECO:0000256" key="4">
    <source>
        <dbReference type="SAM" id="SignalP"/>
    </source>
</evidence>
<dbReference type="SMART" id="SM00856">
    <property type="entry name" value="PMEI"/>
    <property type="match status" value="1"/>
</dbReference>
<evidence type="ECO:0000256" key="3">
    <source>
        <dbReference type="ARBA" id="ARBA00038471"/>
    </source>
</evidence>
<gene>
    <name evidence="6" type="ORF">CB5_LOCUS30142</name>
</gene>
<comment type="similarity">
    <text evidence="3">Belongs to the PMEI family.</text>
</comment>
<evidence type="ECO:0000259" key="5">
    <source>
        <dbReference type="SMART" id="SM00856"/>
    </source>
</evidence>
<dbReference type="InterPro" id="IPR006501">
    <property type="entry name" value="Pectinesterase_inhib_dom"/>
</dbReference>
<name>A0A6V7QVR2_ANACO</name>
<dbReference type="EMBL" id="CAJEUB010000027">
    <property type="protein sequence ID" value="CAD1846931.1"/>
    <property type="molecule type" value="Genomic_DNA"/>
</dbReference>
<feature type="chain" id="PRO_5027668664" description="Pectinesterase inhibitor domain-containing protein" evidence="4">
    <location>
        <begin position="25"/>
        <end position="172"/>
    </location>
</feature>
<proteinExistence type="inferred from homology"/>
<dbReference type="NCBIfam" id="TIGR01614">
    <property type="entry name" value="PME_inhib"/>
    <property type="match status" value="1"/>
</dbReference>
<sequence>MSPSLLAPALLILVVALSPHYVSAASVINETCKAVERVHSVDYRFCMETLYAMPKSTSADTRGLALLAANITKINITSIIDITEDLVNNLNACIRYYREMKQSVTGSIGDIKARNIENAIDKLQHAEDTPNDCDILLFEGRAMKNPLRDENLNAEALAELAYSITSLLESKK</sequence>
<dbReference type="SUPFAM" id="SSF101148">
    <property type="entry name" value="Plant invertase/pectin methylesterase inhibitor"/>
    <property type="match status" value="1"/>
</dbReference>
<dbReference type="InterPro" id="IPR035513">
    <property type="entry name" value="Invertase/methylesterase_inhib"/>
</dbReference>
<evidence type="ECO:0000256" key="1">
    <source>
        <dbReference type="ARBA" id="ARBA00022729"/>
    </source>
</evidence>
<feature type="signal peptide" evidence="4">
    <location>
        <begin position="1"/>
        <end position="24"/>
    </location>
</feature>
<dbReference type="Gene3D" id="1.20.140.40">
    <property type="entry name" value="Invertase/pectin methylesterase inhibitor family protein"/>
    <property type="match status" value="1"/>
</dbReference>
<reference evidence="6" key="1">
    <citation type="submission" date="2020-07" db="EMBL/GenBank/DDBJ databases">
        <authorList>
            <person name="Lin J."/>
        </authorList>
    </citation>
    <scope>NUCLEOTIDE SEQUENCE</scope>
</reference>
<dbReference type="AlphaFoldDB" id="A0A6V7QVR2"/>
<dbReference type="Pfam" id="PF04043">
    <property type="entry name" value="PMEI"/>
    <property type="match status" value="1"/>
</dbReference>
<evidence type="ECO:0000256" key="2">
    <source>
        <dbReference type="ARBA" id="ARBA00023157"/>
    </source>
</evidence>
<keyword evidence="1 4" id="KW-0732">Signal</keyword>
<protein>
    <recommendedName>
        <fullName evidence="5">Pectinesterase inhibitor domain-containing protein</fullName>
    </recommendedName>
</protein>
<dbReference type="PANTHER" id="PTHR35357:SF8">
    <property type="entry name" value="OS01G0111000 PROTEIN"/>
    <property type="match status" value="1"/>
</dbReference>
<keyword evidence="2" id="KW-1015">Disulfide bond</keyword>
<accession>A0A6V7QVR2</accession>
<feature type="domain" description="Pectinesterase inhibitor" evidence="5">
    <location>
        <begin position="23"/>
        <end position="164"/>
    </location>
</feature>
<organism evidence="6">
    <name type="scientific">Ananas comosus var. bracteatus</name>
    <name type="common">red pineapple</name>
    <dbReference type="NCBI Taxonomy" id="296719"/>
    <lineage>
        <taxon>Eukaryota</taxon>
        <taxon>Viridiplantae</taxon>
        <taxon>Streptophyta</taxon>
        <taxon>Embryophyta</taxon>
        <taxon>Tracheophyta</taxon>
        <taxon>Spermatophyta</taxon>
        <taxon>Magnoliopsida</taxon>
        <taxon>Liliopsida</taxon>
        <taxon>Poales</taxon>
        <taxon>Bromeliaceae</taxon>
        <taxon>Bromelioideae</taxon>
        <taxon>Ananas</taxon>
    </lineage>
</organism>
<evidence type="ECO:0000313" key="6">
    <source>
        <dbReference type="EMBL" id="CAD1846931.1"/>
    </source>
</evidence>